<reference evidence="1" key="1">
    <citation type="submission" date="2021-06" db="EMBL/GenBank/DDBJ databases">
        <authorList>
            <person name="Kallberg Y."/>
            <person name="Tangrot J."/>
            <person name="Rosling A."/>
        </authorList>
    </citation>
    <scope>NUCLEOTIDE SEQUENCE</scope>
    <source>
        <strain evidence="1">28 12/20/2015</strain>
    </source>
</reference>
<dbReference type="EMBL" id="CAJVPW010002267">
    <property type="protein sequence ID" value="CAG8502821.1"/>
    <property type="molecule type" value="Genomic_DNA"/>
</dbReference>
<evidence type="ECO:0000313" key="2">
    <source>
        <dbReference type="Proteomes" id="UP000789366"/>
    </source>
</evidence>
<proteinExistence type="predicted"/>
<organism evidence="1 2">
    <name type="scientific">Cetraspora pellucida</name>
    <dbReference type="NCBI Taxonomy" id="1433469"/>
    <lineage>
        <taxon>Eukaryota</taxon>
        <taxon>Fungi</taxon>
        <taxon>Fungi incertae sedis</taxon>
        <taxon>Mucoromycota</taxon>
        <taxon>Glomeromycotina</taxon>
        <taxon>Glomeromycetes</taxon>
        <taxon>Diversisporales</taxon>
        <taxon>Gigasporaceae</taxon>
        <taxon>Cetraspora</taxon>
    </lineage>
</organism>
<comment type="caution">
    <text evidence="1">The sequence shown here is derived from an EMBL/GenBank/DDBJ whole genome shotgun (WGS) entry which is preliminary data.</text>
</comment>
<protein>
    <submittedName>
        <fullName evidence="1">16444_t:CDS:1</fullName>
    </submittedName>
</protein>
<dbReference type="Proteomes" id="UP000789366">
    <property type="component" value="Unassembled WGS sequence"/>
</dbReference>
<sequence length="320" mass="36489">TIPLNLLFGRPHAFFENVTKIVRDEFSNDLGQYTNRIQDASEKSISRYIGECKDQKCIKSPQLMLLQIVAIPAASVIVGEDLSNDEELINTFANLTRDIIPVLSLPPFLNFIHPSLHAKFFVQVITERIMQIIKQRENKKKFGNTYEPPTNILQLVINLSDKDGLVDVEEVTDYIIDIIFAAIHTTSQTISSVLYEYGARPEYWNELLEENKRISCEIKDGYLTGQDVNKMVKLDSFIRETLRVWQPIVGLEHKAFNGSFTFSNGYQIPKGRNVLMDFAEIHGNHSNSNTFNGFQHIEKNSRATKTGREYLAFGLGRHAC</sequence>
<evidence type="ECO:0000313" key="1">
    <source>
        <dbReference type="EMBL" id="CAG8502821.1"/>
    </source>
</evidence>
<gene>
    <name evidence="1" type="ORF">SPELUC_LOCUS3097</name>
</gene>
<keyword evidence="2" id="KW-1185">Reference proteome</keyword>
<feature type="non-terminal residue" evidence="1">
    <location>
        <position position="1"/>
    </location>
</feature>
<name>A0ACA9L299_9GLOM</name>
<accession>A0ACA9L299</accession>